<proteinExistence type="predicted"/>
<comment type="caution">
    <text evidence="2">The sequence shown here is derived from an EMBL/GenBank/DDBJ whole genome shotgun (WGS) entry which is preliminary data.</text>
</comment>
<protein>
    <submittedName>
        <fullName evidence="2">Uncharacterized protein</fullName>
    </submittedName>
</protein>
<feature type="region of interest" description="Disordered" evidence="1">
    <location>
        <begin position="58"/>
        <end position="115"/>
    </location>
</feature>
<evidence type="ECO:0000256" key="1">
    <source>
        <dbReference type="SAM" id="MobiDB-lite"/>
    </source>
</evidence>
<organism evidence="2 3">
    <name type="scientific">Dunaliella salina</name>
    <name type="common">Green alga</name>
    <name type="synonym">Protococcus salinus</name>
    <dbReference type="NCBI Taxonomy" id="3046"/>
    <lineage>
        <taxon>Eukaryota</taxon>
        <taxon>Viridiplantae</taxon>
        <taxon>Chlorophyta</taxon>
        <taxon>core chlorophytes</taxon>
        <taxon>Chlorophyceae</taxon>
        <taxon>CS clade</taxon>
        <taxon>Chlamydomonadales</taxon>
        <taxon>Dunaliellaceae</taxon>
        <taxon>Dunaliella</taxon>
    </lineage>
</organism>
<sequence>VLHAVDPGSVSSIAACARTLDWLGALQLRLLHNQADWHGGEQPQTKLYSINQAVMAGSSSSGLRSHPVVTQPMSDDETASLAGDGTEESCSVGRQSHGGDAPSLADSDAEGGDSVGHNQVVHLKAALKASRQELCTTVNALKVWGLSS</sequence>
<evidence type="ECO:0000313" key="3">
    <source>
        <dbReference type="Proteomes" id="UP000815325"/>
    </source>
</evidence>
<reference evidence="2" key="1">
    <citation type="submission" date="2017-08" db="EMBL/GenBank/DDBJ databases">
        <authorList>
            <person name="Polle J.E."/>
            <person name="Barry K."/>
            <person name="Cushman J."/>
            <person name="Schmutz J."/>
            <person name="Tran D."/>
            <person name="Hathwaick L.T."/>
            <person name="Yim W.C."/>
            <person name="Jenkins J."/>
            <person name="Mckie-Krisberg Z.M."/>
            <person name="Prochnik S."/>
            <person name="Lindquist E."/>
            <person name="Dockter R.B."/>
            <person name="Adam C."/>
            <person name="Molina H."/>
            <person name="Bunkerborg J."/>
            <person name="Jin E."/>
            <person name="Buchheim M."/>
            <person name="Magnuson J."/>
        </authorList>
    </citation>
    <scope>NUCLEOTIDE SEQUENCE</scope>
    <source>
        <strain evidence="2">CCAP 19/18</strain>
    </source>
</reference>
<dbReference type="Proteomes" id="UP000815325">
    <property type="component" value="Unassembled WGS sequence"/>
</dbReference>
<accession>A0ABQ7G5W3</accession>
<gene>
    <name evidence="2" type="ORF">DUNSADRAFT_15190</name>
</gene>
<evidence type="ECO:0000313" key="2">
    <source>
        <dbReference type="EMBL" id="KAF5829996.1"/>
    </source>
</evidence>
<dbReference type="EMBL" id="MU070091">
    <property type="protein sequence ID" value="KAF5829996.1"/>
    <property type="molecule type" value="Genomic_DNA"/>
</dbReference>
<feature type="non-terminal residue" evidence="2">
    <location>
        <position position="1"/>
    </location>
</feature>
<keyword evidence="3" id="KW-1185">Reference proteome</keyword>
<name>A0ABQ7G5W3_DUNSA</name>